<feature type="transmembrane region" description="Helical" evidence="15">
    <location>
        <begin position="234"/>
        <end position="260"/>
    </location>
</feature>
<dbReference type="SUPFAM" id="SSF52540">
    <property type="entry name" value="P-loop containing nucleoside triphosphate hydrolases"/>
    <property type="match status" value="1"/>
</dbReference>
<feature type="transmembrane region" description="Helical" evidence="15">
    <location>
        <begin position="514"/>
        <end position="534"/>
    </location>
</feature>
<evidence type="ECO:0000256" key="14">
    <source>
        <dbReference type="ARBA" id="ARBA00031200"/>
    </source>
</evidence>
<dbReference type="GO" id="GO:0005525">
    <property type="term" value="F:GTP binding"/>
    <property type="evidence" value="ECO:0007669"/>
    <property type="project" value="UniProtKB-KW"/>
</dbReference>
<dbReference type="EMBL" id="FRAQ01000001">
    <property type="protein sequence ID" value="SHK05234.1"/>
    <property type="molecule type" value="Genomic_DNA"/>
</dbReference>
<feature type="transmembrane region" description="Helical" evidence="15">
    <location>
        <begin position="604"/>
        <end position="628"/>
    </location>
</feature>
<feature type="transmembrane region" description="Helical" evidence="15">
    <location>
        <begin position="572"/>
        <end position="592"/>
    </location>
</feature>
<sequence length="629" mass="68831">MVGSRLNQAAANIDADKAPLRFALIGNPNCGKTSLFNRLTGARAKVANYPGVTVERRSGTISGLTNKAELLDLPGTYSLFVTSPDEQVARDFILGNIHGEARPDVLIAVVDATNLRLGLRLVMELRSLNRPLILALNQMDAARNRGITIDTASLSQDIGIPVIETVAVNSHGVDALKHELDQYAHHQAGDAQVLTLSDRQESVEELYDKIESLIRSHVIQPTQMPRWQDRLDQVVMHPVLGLVVLFSILLVVFQAVFAWATPVADSINAGFGMLGSLLTHILPVGILRDFLVNGIIAGVGGVIVFLPQIVLLFLFILLLEDSGYLTRAAFLLDRPMRGLGLSGRSFIPLLSSFACAVPGIMATRTISDPRERFITIMVAPLMTCSARLPVYALIIGAFIPRETVAGVFNLQGLTLFVLYFAGVVSAALVAWVMRRRQTREEFPLLLELPSYRWPMAYHVFIGLRERVWIFMRRVGTIILSLSIILWFLASYPGAPVDATRSAIEYSFAGMLGNWMQPLFAPLGFNWQMCIALIPTMGAREVAVSALATVYAVAGGDQALGSALHSSWGLPVAFAYLAWFVYAPQCISTIAVVKRETNSAKSTALFTAYLFSLAYFAAWATYQISALLIH</sequence>
<evidence type="ECO:0000256" key="10">
    <source>
        <dbReference type="ARBA" id="ARBA00023004"/>
    </source>
</evidence>
<keyword evidence="18" id="KW-1185">Reference proteome</keyword>
<feature type="transmembrane region" description="Helical" evidence="15">
    <location>
        <begin position="373"/>
        <end position="399"/>
    </location>
</feature>
<dbReference type="STRING" id="564117.SAMN05216369_0193"/>
<dbReference type="InterPro" id="IPR011642">
    <property type="entry name" value="Gate_dom"/>
</dbReference>
<dbReference type="Pfam" id="PF07664">
    <property type="entry name" value="FeoB_C"/>
    <property type="match status" value="1"/>
</dbReference>
<proteinExistence type="predicted"/>
<evidence type="ECO:0000256" key="1">
    <source>
        <dbReference type="ARBA" id="ARBA00004429"/>
    </source>
</evidence>
<keyword evidence="9 15" id="KW-1133">Transmembrane helix</keyword>
<dbReference type="InterPro" id="IPR050860">
    <property type="entry name" value="FeoB_GTPase"/>
</dbReference>
<evidence type="ECO:0000256" key="4">
    <source>
        <dbReference type="ARBA" id="ARBA00022475"/>
    </source>
</evidence>
<dbReference type="InterPro" id="IPR006073">
    <property type="entry name" value="GTP-bd"/>
</dbReference>
<keyword evidence="13 15" id="KW-0472">Membrane</keyword>
<keyword evidence="8" id="KW-0547">Nucleotide-binding</keyword>
<accession>A0A1M6PBD9</accession>
<evidence type="ECO:0000313" key="18">
    <source>
        <dbReference type="Proteomes" id="UP000184497"/>
    </source>
</evidence>
<feature type="transmembrane region" description="Helical" evidence="15">
    <location>
        <begin position="411"/>
        <end position="433"/>
    </location>
</feature>
<evidence type="ECO:0000256" key="7">
    <source>
        <dbReference type="ARBA" id="ARBA00022692"/>
    </source>
</evidence>
<keyword evidence="6" id="KW-0997">Cell inner membrane</keyword>
<feature type="domain" description="FeoB-type G" evidence="16">
    <location>
        <begin position="19"/>
        <end position="186"/>
    </location>
</feature>
<keyword evidence="11" id="KW-0406">Ion transport</keyword>
<dbReference type="CDD" id="cd01879">
    <property type="entry name" value="FeoB"/>
    <property type="match status" value="1"/>
</dbReference>
<dbReference type="FunFam" id="3.40.50.300:FF:000426">
    <property type="entry name" value="Ferrous iron transport protein B"/>
    <property type="match status" value="1"/>
</dbReference>
<organism evidence="17 18">
    <name type="scientific">Marinobacter antarcticus</name>
    <dbReference type="NCBI Taxonomy" id="564117"/>
    <lineage>
        <taxon>Bacteria</taxon>
        <taxon>Pseudomonadati</taxon>
        <taxon>Pseudomonadota</taxon>
        <taxon>Gammaproteobacteria</taxon>
        <taxon>Pseudomonadales</taxon>
        <taxon>Marinobacteraceae</taxon>
        <taxon>Marinobacter</taxon>
    </lineage>
</organism>
<dbReference type="AlphaFoldDB" id="A0A1M6PBD9"/>
<keyword evidence="3" id="KW-0813">Transport</keyword>
<dbReference type="GO" id="GO:0015093">
    <property type="term" value="F:ferrous iron transmembrane transporter activity"/>
    <property type="evidence" value="ECO:0007669"/>
    <property type="project" value="InterPro"/>
</dbReference>
<evidence type="ECO:0000256" key="15">
    <source>
        <dbReference type="SAM" id="Phobius"/>
    </source>
</evidence>
<dbReference type="PANTHER" id="PTHR43185:SF1">
    <property type="entry name" value="FE(2+) TRANSPORTER FEOB"/>
    <property type="match status" value="1"/>
</dbReference>
<evidence type="ECO:0000256" key="3">
    <source>
        <dbReference type="ARBA" id="ARBA00022448"/>
    </source>
</evidence>
<feature type="transmembrane region" description="Helical" evidence="15">
    <location>
        <begin position="541"/>
        <end position="560"/>
    </location>
</feature>
<reference evidence="18" key="1">
    <citation type="submission" date="2016-11" db="EMBL/GenBank/DDBJ databases">
        <authorList>
            <person name="Varghese N."/>
            <person name="Submissions S."/>
        </authorList>
    </citation>
    <scope>NUCLEOTIDE SEQUENCE [LARGE SCALE GENOMIC DNA]</scope>
    <source>
        <strain evidence="18">CGMCC 1.10835</strain>
    </source>
</reference>
<feature type="transmembrane region" description="Helical" evidence="15">
    <location>
        <begin position="266"/>
        <end position="287"/>
    </location>
</feature>
<feature type="transmembrane region" description="Helical" evidence="15">
    <location>
        <begin position="474"/>
        <end position="494"/>
    </location>
</feature>
<dbReference type="InterPro" id="IPR027417">
    <property type="entry name" value="P-loop_NTPase"/>
</dbReference>
<dbReference type="GO" id="GO:0005886">
    <property type="term" value="C:plasma membrane"/>
    <property type="evidence" value="ECO:0007669"/>
    <property type="project" value="UniProtKB-SubCell"/>
</dbReference>
<dbReference type="Pfam" id="PF07670">
    <property type="entry name" value="Gate"/>
    <property type="match status" value="2"/>
</dbReference>
<keyword evidence="5" id="KW-0410">Iron transport</keyword>
<keyword evidence="7 15" id="KW-0812">Transmembrane</keyword>
<dbReference type="InterPro" id="IPR011640">
    <property type="entry name" value="Fe2_transport_prot_B_C"/>
</dbReference>
<evidence type="ECO:0000313" key="17">
    <source>
        <dbReference type="EMBL" id="SHK05234.1"/>
    </source>
</evidence>
<keyword evidence="12" id="KW-0342">GTP-binding</keyword>
<keyword evidence="10" id="KW-0408">Iron</keyword>
<dbReference type="InterPro" id="IPR030389">
    <property type="entry name" value="G_FEOB_dom"/>
</dbReference>
<evidence type="ECO:0000256" key="8">
    <source>
        <dbReference type="ARBA" id="ARBA00022741"/>
    </source>
</evidence>
<evidence type="ECO:0000256" key="6">
    <source>
        <dbReference type="ARBA" id="ARBA00022519"/>
    </source>
</evidence>
<comment type="subcellular location">
    <subcellularLocation>
        <location evidence="1">Cell inner membrane</location>
        <topology evidence="1">Multi-pass membrane protein</topology>
    </subcellularLocation>
</comment>
<feature type="transmembrane region" description="Helical" evidence="15">
    <location>
        <begin position="294"/>
        <end position="319"/>
    </location>
</feature>
<dbReference type="PROSITE" id="PS51711">
    <property type="entry name" value="G_FEOB"/>
    <property type="match status" value="1"/>
</dbReference>
<dbReference type="Gene3D" id="3.40.50.300">
    <property type="entry name" value="P-loop containing nucleotide triphosphate hydrolases"/>
    <property type="match status" value="1"/>
</dbReference>
<evidence type="ECO:0000256" key="11">
    <source>
        <dbReference type="ARBA" id="ARBA00023065"/>
    </source>
</evidence>
<evidence type="ECO:0000256" key="2">
    <source>
        <dbReference type="ARBA" id="ARBA00022371"/>
    </source>
</evidence>
<feature type="transmembrane region" description="Helical" evidence="15">
    <location>
        <begin position="339"/>
        <end position="361"/>
    </location>
</feature>
<protein>
    <recommendedName>
        <fullName evidence="2">Fe(2+) transporter FeoB</fullName>
    </recommendedName>
    <alternativeName>
        <fullName evidence="14">Ferrous iron transport protein B</fullName>
    </alternativeName>
</protein>
<dbReference type="PRINTS" id="PR00326">
    <property type="entry name" value="GTP1OBG"/>
</dbReference>
<dbReference type="PANTHER" id="PTHR43185">
    <property type="entry name" value="FERROUS IRON TRANSPORT PROTEIN B"/>
    <property type="match status" value="1"/>
</dbReference>
<evidence type="ECO:0000256" key="5">
    <source>
        <dbReference type="ARBA" id="ARBA00022496"/>
    </source>
</evidence>
<evidence type="ECO:0000259" key="16">
    <source>
        <dbReference type="PROSITE" id="PS51711"/>
    </source>
</evidence>
<name>A0A1M6PBD9_9GAMM</name>
<evidence type="ECO:0000256" key="13">
    <source>
        <dbReference type="ARBA" id="ARBA00023136"/>
    </source>
</evidence>
<gene>
    <name evidence="17" type="ORF">SAMN05216369_0193</name>
</gene>
<dbReference type="Pfam" id="PF02421">
    <property type="entry name" value="FeoB_N"/>
    <property type="match status" value="1"/>
</dbReference>
<evidence type="ECO:0000256" key="9">
    <source>
        <dbReference type="ARBA" id="ARBA00022989"/>
    </source>
</evidence>
<evidence type="ECO:0000256" key="12">
    <source>
        <dbReference type="ARBA" id="ARBA00023134"/>
    </source>
</evidence>
<dbReference type="Proteomes" id="UP000184497">
    <property type="component" value="Unassembled WGS sequence"/>
</dbReference>
<keyword evidence="4" id="KW-1003">Cell membrane</keyword>